<organism evidence="2 3">
    <name type="scientific">Dichanthelium oligosanthes</name>
    <dbReference type="NCBI Taxonomy" id="888268"/>
    <lineage>
        <taxon>Eukaryota</taxon>
        <taxon>Viridiplantae</taxon>
        <taxon>Streptophyta</taxon>
        <taxon>Embryophyta</taxon>
        <taxon>Tracheophyta</taxon>
        <taxon>Spermatophyta</taxon>
        <taxon>Magnoliopsida</taxon>
        <taxon>Liliopsida</taxon>
        <taxon>Poales</taxon>
        <taxon>Poaceae</taxon>
        <taxon>PACMAD clade</taxon>
        <taxon>Panicoideae</taxon>
        <taxon>Panicodae</taxon>
        <taxon>Paniceae</taxon>
        <taxon>Dichantheliinae</taxon>
        <taxon>Dichanthelium</taxon>
    </lineage>
</organism>
<dbReference type="InterPro" id="IPR016208">
    <property type="entry name" value="Ald_Oxase/xanthine_DH-like"/>
</dbReference>
<dbReference type="GO" id="GO:0051536">
    <property type="term" value="F:iron-sulfur cluster binding"/>
    <property type="evidence" value="ECO:0007669"/>
    <property type="project" value="InterPro"/>
</dbReference>
<dbReference type="OrthoDB" id="661604at2759"/>
<dbReference type="SUPFAM" id="SSF54292">
    <property type="entry name" value="2Fe-2S ferredoxin-like"/>
    <property type="match status" value="1"/>
</dbReference>
<dbReference type="EMBL" id="LWDX02015438">
    <property type="protein sequence ID" value="OEL34405.1"/>
    <property type="molecule type" value="Genomic_DNA"/>
</dbReference>
<proteinExistence type="predicted"/>
<dbReference type="AlphaFoldDB" id="A0A1E5WAM1"/>
<dbReference type="STRING" id="888268.A0A1E5WAM1"/>
<gene>
    <name evidence="2" type="ORF">BAE44_0004580</name>
</gene>
<evidence type="ECO:0000313" key="2">
    <source>
        <dbReference type="EMBL" id="OEL34405.1"/>
    </source>
</evidence>
<dbReference type="InterPro" id="IPR012675">
    <property type="entry name" value="Beta-grasp_dom_sf"/>
</dbReference>
<keyword evidence="1" id="KW-0500">Molybdenum</keyword>
<dbReference type="Gene3D" id="3.10.20.30">
    <property type="match status" value="1"/>
</dbReference>
<dbReference type="GO" id="GO:0016491">
    <property type="term" value="F:oxidoreductase activity"/>
    <property type="evidence" value="ECO:0007669"/>
    <property type="project" value="InterPro"/>
</dbReference>
<reference evidence="2 3" key="1">
    <citation type="submission" date="2016-09" db="EMBL/GenBank/DDBJ databases">
        <title>The draft genome of Dichanthelium oligosanthes: A C3 panicoid grass species.</title>
        <authorList>
            <person name="Studer A.J."/>
            <person name="Schnable J.C."/>
            <person name="Brutnell T.P."/>
        </authorList>
    </citation>
    <scope>NUCLEOTIDE SEQUENCE [LARGE SCALE GENOMIC DNA]</scope>
    <source>
        <strain evidence="3">cv. Kellogg 1175</strain>
        <tissue evidence="2">Leaf</tissue>
    </source>
</reference>
<comment type="caution">
    <text evidence="2">The sequence shown here is derived from an EMBL/GenBank/DDBJ whole genome shotgun (WGS) entry which is preliminary data.</text>
</comment>
<evidence type="ECO:0000313" key="3">
    <source>
        <dbReference type="Proteomes" id="UP000095767"/>
    </source>
</evidence>
<dbReference type="InterPro" id="IPR036010">
    <property type="entry name" value="2Fe-2S_ferredoxin-like_sf"/>
</dbReference>
<dbReference type="PANTHER" id="PTHR11908">
    <property type="entry name" value="XANTHINE DEHYDROGENASE"/>
    <property type="match status" value="1"/>
</dbReference>
<dbReference type="PANTHER" id="PTHR11908:SF132">
    <property type="entry name" value="ALDEHYDE OXIDASE 1-RELATED"/>
    <property type="match status" value="1"/>
</dbReference>
<keyword evidence="3" id="KW-1185">Reference proteome</keyword>
<dbReference type="GO" id="GO:0005506">
    <property type="term" value="F:iron ion binding"/>
    <property type="evidence" value="ECO:0007669"/>
    <property type="project" value="InterPro"/>
</dbReference>
<protein>
    <submittedName>
        <fullName evidence="2">Uncharacterized protein</fullName>
    </submittedName>
</protein>
<name>A0A1E5WAM1_9POAL</name>
<evidence type="ECO:0000256" key="1">
    <source>
        <dbReference type="ARBA" id="ARBA00022505"/>
    </source>
</evidence>
<accession>A0A1E5WAM1</accession>
<dbReference type="Proteomes" id="UP000095767">
    <property type="component" value="Unassembled WGS sequence"/>
</dbReference>
<sequence length="80" mass="8016">MAAAASPSPAPSSATAVVFAVNGERVELRGGDVDPGATLLEFLRTRTRFTGPKLGCGEGTPPFPSPSVTLLLLFGVGCAG</sequence>